<evidence type="ECO:0000256" key="1">
    <source>
        <dbReference type="SAM" id="MobiDB-lite"/>
    </source>
</evidence>
<feature type="region of interest" description="Disordered" evidence="1">
    <location>
        <begin position="211"/>
        <end position="231"/>
    </location>
</feature>
<evidence type="ECO:0008006" key="3">
    <source>
        <dbReference type="Google" id="ProtNLM"/>
    </source>
</evidence>
<feature type="region of interest" description="Disordered" evidence="1">
    <location>
        <begin position="37"/>
        <end position="62"/>
    </location>
</feature>
<accession>A0A6C0DAX2</accession>
<name>A0A6C0DAX2_9ZZZZ</name>
<sequence>MFPSLQNVPAENPTLVSMEMVTDLSVSFVTTALLGGGSGGNGSGSSGSSSGGKATVENQMNKKRRETSVWIRQVHLIEPIRVLEGESIVPQDGGLPAPRERWQQSLRKINDPMNEAYTDAVFACMASRLAETEKSPHFCRFYGTYNGRVPEYWYNCTDDMPDIEGEPWFAAGLRDGSLRIMAYDAYDETICAPVTRPFEDIQAKLDSLAGSITDSESSASSEIRELPDDADTASTISDLVEAEPEIEAAGEKGEAAGEEAGAAEGGAAGAPRTPVVVQRQRVRLQRLSYESHVYPGQESVSGTSSDDGDVIYKVLMRNFPVQATILEKCDGTLDDLMEDEIEEGASADLRETKEARWTAWIFQIIAALTTAQATYDFVHNDLHTNNVMWVGTGETHLYYHVRGAPGGDRFYRVPTYGRIMKIIDFGRATFRAPAVGTQNRLWLPDAYAPGADAEGQYNCGAYFRQDEPKVLPNKSFDLCRLAVAILDTLWPFPEGTPVPTSPARVLTEKDRQLETVSPLWNMMWLWLTDKHGRNILRLPNGDERYPGFDLYCAIARDAANAVPAQQLTLPAFDSMFRCNRKHVPADTTVYVLQAQGPVTQSKAHPKK</sequence>
<reference evidence="2" key="1">
    <citation type="journal article" date="2020" name="Nature">
        <title>Giant virus diversity and host interactions through global metagenomics.</title>
        <authorList>
            <person name="Schulz F."/>
            <person name="Roux S."/>
            <person name="Paez-Espino D."/>
            <person name="Jungbluth S."/>
            <person name="Walsh D.A."/>
            <person name="Denef V.J."/>
            <person name="McMahon K.D."/>
            <person name="Konstantinidis K.T."/>
            <person name="Eloe-Fadrosh E.A."/>
            <person name="Kyrpides N.C."/>
            <person name="Woyke T."/>
        </authorList>
    </citation>
    <scope>NUCLEOTIDE SEQUENCE</scope>
    <source>
        <strain evidence="2">GVMAG-M-3300023174-132</strain>
    </source>
</reference>
<protein>
    <recommendedName>
        <fullName evidence="3">Protein kinase domain-containing protein</fullName>
    </recommendedName>
</protein>
<dbReference type="AlphaFoldDB" id="A0A6C0DAX2"/>
<feature type="region of interest" description="Disordered" evidence="1">
    <location>
        <begin position="246"/>
        <end position="272"/>
    </location>
</feature>
<dbReference type="SUPFAM" id="SSF56112">
    <property type="entry name" value="Protein kinase-like (PK-like)"/>
    <property type="match status" value="1"/>
</dbReference>
<evidence type="ECO:0000313" key="2">
    <source>
        <dbReference type="EMBL" id="QHT13571.1"/>
    </source>
</evidence>
<proteinExistence type="predicted"/>
<dbReference type="EMBL" id="MN739575">
    <property type="protein sequence ID" value="QHT13571.1"/>
    <property type="molecule type" value="Genomic_DNA"/>
</dbReference>
<dbReference type="Gene3D" id="1.10.510.10">
    <property type="entry name" value="Transferase(Phosphotransferase) domain 1"/>
    <property type="match status" value="1"/>
</dbReference>
<dbReference type="InterPro" id="IPR011009">
    <property type="entry name" value="Kinase-like_dom_sf"/>
</dbReference>
<organism evidence="2">
    <name type="scientific">viral metagenome</name>
    <dbReference type="NCBI Taxonomy" id="1070528"/>
    <lineage>
        <taxon>unclassified sequences</taxon>
        <taxon>metagenomes</taxon>
        <taxon>organismal metagenomes</taxon>
    </lineage>
</organism>